<accession>A0A9W6W8X9</accession>
<dbReference type="Pfam" id="PF00005">
    <property type="entry name" value="ABC_tran"/>
    <property type="match status" value="1"/>
</dbReference>
<name>A0A9W6W8X9_9ACTN</name>
<dbReference type="GO" id="GO:0005524">
    <property type="term" value="F:ATP binding"/>
    <property type="evidence" value="ECO:0007669"/>
    <property type="project" value="UniProtKB-KW"/>
</dbReference>
<comment type="subcellular location">
    <subcellularLocation>
        <location evidence="1">Cell membrane</location>
        <topology evidence="1">Peripheral membrane protein</topology>
    </subcellularLocation>
</comment>
<keyword evidence="13" id="KW-1185">Reference proteome</keyword>
<keyword evidence="3" id="KW-1003">Cell membrane</keyword>
<dbReference type="GO" id="GO:0006826">
    <property type="term" value="P:iron ion transport"/>
    <property type="evidence" value="ECO:0007669"/>
    <property type="project" value="UniProtKB-KW"/>
</dbReference>
<keyword evidence="2" id="KW-0813">Transport</keyword>
<keyword evidence="8" id="KW-0406">Ion transport</keyword>
<reference evidence="12" key="1">
    <citation type="submission" date="2023-03" db="EMBL/GenBank/DDBJ databases">
        <title>Actinorhabdospora filicis NBRC 111898.</title>
        <authorList>
            <person name="Ichikawa N."/>
            <person name="Sato H."/>
            <person name="Tonouchi N."/>
        </authorList>
    </citation>
    <scope>NUCLEOTIDE SEQUENCE</scope>
    <source>
        <strain evidence="12">NBRC 111898</strain>
    </source>
</reference>
<dbReference type="GO" id="GO:0016887">
    <property type="term" value="F:ATP hydrolysis activity"/>
    <property type="evidence" value="ECO:0007669"/>
    <property type="project" value="InterPro"/>
</dbReference>
<dbReference type="InterPro" id="IPR003593">
    <property type="entry name" value="AAA+_ATPase"/>
</dbReference>
<comment type="caution">
    <text evidence="12">The sequence shown here is derived from an EMBL/GenBank/DDBJ whole genome shotgun (WGS) entry which is preliminary data.</text>
</comment>
<evidence type="ECO:0000256" key="1">
    <source>
        <dbReference type="ARBA" id="ARBA00004202"/>
    </source>
</evidence>
<dbReference type="Gene3D" id="3.40.50.300">
    <property type="entry name" value="P-loop containing nucleotide triphosphate hydrolases"/>
    <property type="match status" value="1"/>
</dbReference>
<feature type="region of interest" description="Disordered" evidence="10">
    <location>
        <begin position="251"/>
        <end position="272"/>
    </location>
</feature>
<dbReference type="FunFam" id="3.40.50.300:FF:000134">
    <property type="entry name" value="Iron-enterobactin ABC transporter ATP-binding protein"/>
    <property type="match status" value="1"/>
</dbReference>
<evidence type="ECO:0000256" key="2">
    <source>
        <dbReference type="ARBA" id="ARBA00022448"/>
    </source>
</evidence>
<dbReference type="EMBL" id="BSTX01000001">
    <property type="protein sequence ID" value="GLZ76100.1"/>
    <property type="molecule type" value="Genomic_DNA"/>
</dbReference>
<dbReference type="Proteomes" id="UP001165079">
    <property type="component" value="Unassembled WGS sequence"/>
</dbReference>
<evidence type="ECO:0000256" key="6">
    <source>
        <dbReference type="ARBA" id="ARBA00022840"/>
    </source>
</evidence>
<evidence type="ECO:0000313" key="13">
    <source>
        <dbReference type="Proteomes" id="UP001165079"/>
    </source>
</evidence>
<protein>
    <submittedName>
        <fullName evidence="12">Iron-dicitrate ABC transporter ATP-binding protein</fullName>
    </submittedName>
</protein>
<keyword evidence="4" id="KW-0410">Iron transport</keyword>
<keyword evidence="9" id="KW-0472">Membrane</keyword>
<sequence>MQLLVEGLSAAHGPRRVLSEVDLTASPGTVTAIVGPNGCGKSTLLRCAARLHRPDAGRVTLGGTDIRRRTPRALARDLALLPQQPTAPEAITVRGLVAHGRHPHQGLFRQWSREDEDAAREALEAAGVADLADRRLDRLSGGQRQRCWLAMILAQATPVVLLDEPTSALDLGHQVEVLSLIRRIAAGRNATVVMVVHDLSAAARYADRLVAMADGRVLADGVPRAVLTGELVKRLYGIEADVLSAPGDGASVIVPRQDPGTDTSSTVNKPTR</sequence>
<dbReference type="SUPFAM" id="SSF52540">
    <property type="entry name" value="P-loop containing nucleoside triphosphate hydrolases"/>
    <property type="match status" value="1"/>
</dbReference>
<proteinExistence type="predicted"/>
<evidence type="ECO:0000256" key="8">
    <source>
        <dbReference type="ARBA" id="ARBA00023065"/>
    </source>
</evidence>
<evidence type="ECO:0000256" key="9">
    <source>
        <dbReference type="ARBA" id="ARBA00023136"/>
    </source>
</evidence>
<dbReference type="GO" id="GO:0005886">
    <property type="term" value="C:plasma membrane"/>
    <property type="evidence" value="ECO:0007669"/>
    <property type="project" value="UniProtKB-SubCell"/>
</dbReference>
<dbReference type="PANTHER" id="PTHR42771:SF2">
    <property type="entry name" value="IRON(3+)-HYDROXAMATE IMPORT ATP-BINDING PROTEIN FHUC"/>
    <property type="match status" value="1"/>
</dbReference>
<dbReference type="PROSITE" id="PS50893">
    <property type="entry name" value="ABC_TRANSPORTER_2"/>
    <property type="match status" value="1"/>
</dbReference>
<feature type="compositionally biased region" description="Polar residues" evidence="10">
    <location>
        <begin position="260"/>
        <end position="272"/>
    </location>
</feature>
<dbReference type="CDD" id="cd03214">
    <property type="entry name" value="ABC_Iron-Siderophores_B12_Hemin"/>
    <property type="match status" value="1"/>
</dbReference>
<keyword evidence="6 12" id="KW-0067">ATP-binding</keyword>
<dbReference type="PANTHER" id="PTHR42771">
    <property type="entry name" value="IRON(3+)-HYDROXAMATE IMPORT ATP-BINDING PROTEIN FHUC"/>
    <property type="match status" value="1"/>
</dbReference>
<keyword evidence="7" id="KW-0408">Iron</keyword>
<dbReference type="RefSeq" id="WP_285661296.1">
    <property type="nucleotide sequence ID" value="NZ_BSTX01000001.1"/>
</dbReference>
<organism evidence="12 13">
    <name type="scientific">Actinorhabdospora filicis</name>
    <dbReference type="NCBI Taxonomy" id="1785913"/>
    <lineage>
        <taxon>Bacteria</taxon>
        <taxon>Bacillati</taxon>
        <taxon>Actinomycetota</taxon>
        <taxon>Actinomycetes</taxon>
        <taxon>Micromonosporales</taxon>
        <taxon>Micromonosporaceae</taxon>
        <taxon>Actinorhabdospora</taxon>
    </lineage>
</organism>
<gene>
    <name evidence="12" type="ORF">Afil01_09070</name>
</gene>
<evidence type="ECO:0000256" key="4">
    <source>
        <dbReference type="ARBA" id="ARBA00022496"/>
    </source>
</evidence>
<evidence type="ECO:0000313" key="12">
    <source>
        <dbReference type="EMBL" id="GLZ76100.1"/>
    </source>
</evidence>
<dbReference type="InterPro" id="IPR003439">
    <property type="entry name" value="ABC_transporter-like_ATP-bd"/>
</dbReference>
<dbReference type="InterPro" id="IPR027417">
    <property type="entry name" value="P-loop_NTPase"/>
</dbReference>
<evidence type="ECO:0000256" key="7">
    <source>
        <dbReference type="ARBA" id="ARBA00023004"/>
    </source>
</evidence>
<feature type="domain" description="ABC transporter" evidence="11">
    <location>
        <begin position="3"/>
        <end position="239"/>
    </location>
</feature>
<evidence type="ECO:0000256" key="3">
    <source>
        <dbReference type="ARBA" id="ARBA00022475"/>
    </source>
</evidence>
<dbReference type="SMART" id="SM00382">
    <property type="entry name" value="AAA"/>
    <property type="match status" value="1"/>
</dbReference>
<evidence type="ECO:0000256" key="5">
    <source>
        <dbReference type="ARBA" id="ARBA00022741"/>
    </source>
</evidence>
<keyword evidence="5" id="KW-0547">Nucleotide-binding</keyword>
<dbReference type="AlphaFoldDB" id="A0A9W6W8X9"/>
<evidence type="ECO:0000259" key="11">
    <source>
        <dbReference type="PROSITE" id="PS50893"/>
    </source>
</evidence>
<evidence type="ECO:0000256" key="10">
    <source>
        <dbReference type="SAM" id="MobiDB-lite"/>
    </source>
</evidence>
<dbReference type="InterPro" id="IPR051535">
    <property type="entry name" value="Siderophore_ABC-ATPase"/>
</dbReference>